<evidence type="ECO:0000256" key="1">
    <source>
        <dbReference type="ARBA" id="ARBA00006484"/>
    </source>
</evidence>
<dbReference type="OMA" id="IAVMEWT"/>
<protein>
    <submittedName>
        <fullName evidence="4">Uncharacterized protein</fullName>
    </submittedName>
</protein>
<dbReference type="PANTHER" id="PTHR44229:SF8">
    <property type="entry name" value="ALCOHOL DEHYDROGENASE-RELATED"/>
    <property type="match status" value="1"/>
</dbReference>
<dbReference type="VEuPathDB" id="VectorBase:RPRC006110"/>
<evidence type="ECO:0000256" key="3">
    <source>
        <dbReference type="RuleBase" id="RU000363"/>
    </source>
</evidence>
<dbReference type="PRINTS" id="PR00080">
    <property type="entry name" value="SDRFAMILY"/>
</dbReference>
<sequence>MSVIVKILKDGSIKASKFSSVFVNGLRYASCESSQKKKYMHIECKVALITGGTSGIGLAAAHELLCQKAKLVVISGIDDKQGKEAEKKLKSDHGDDRCCYVPLNVKDYKRFEEVVKQIQCDHESIDILFNNAGILNDKKWEDTIDINVKALIFGTFLANKYMPKNPQKGGCVINNASILGFDTFAYAPIYNCSKHAVVGFTKALGAPVHFKKNNVRIIALCPGVTETVLVNESGDKQLTDDWGKKTIEALKSLPVQTIEATGKAVAYMVRYAPPGTLWPCEGHVLYQATPPDRKSYSKKVLDV</sequence>
<keyword evidence="2" id="KW-0560">Oxidoreductase</keyword>
<reference evidence="4" key="1">
    <citation type="submission" date="2015-05" db="UniProtKB">
        <authorList>
            <consortium name="EnsemblMetazoa"/>
        </authorList>
    </citation>
    <scope>IDENTIFICATION</scope>
</reference>
<dbReference type="GO" id="GO:0005737">
    <property type="term" value="C:cytoplasm"/>
    <property type="evidence" value="ECO:0007669"/>
    <property type="project" value="TreeGrafter"/>
</dbReference>
<dbReference type="PRINTS" id="PR00081">
    <property type="entry name" value="GDHRDH"/>
</dbReference>
<dbReference type="AlphaFoldDB" id="T1HPY6"/>
<dbReference type="RefSeq" id="XP_073976740.1">
    <property type="nucleotide sequence ID" value="XM_074120639.1"/>
</dbReference>
<dbReference type="Proteomes" id="UP000015103">
    <property type="component" value="Unassembled WGS sequence"/>
</dbReference>
<evidence type="ECO:0000256" key="2">
    <source>
        <dbReference type="ARBA" id="ARBA00023002"/>
    </source>
</evidence>
<dbReference type="PANTHER" id="PTHR44229">
    <property type="entry name" value="15-HYDROXYPROSTAGLANDIN DEHYDROGENASE [NAD(+)]"/>
    <property type="match status" value="1"/>
</dbReference>
<keyword evidence="5" id="KW-1185">Reference proteome</keyword>
<dbReference type="GeneID" id="141450325"/>
<dbReference type="SUPFAM" id="SSF51735">
    <property type="entry name" value="NAD(P)-binding Rossmann-fold domains"/>
    <property type="match status" value="1"/>
</dbReference>
<evidence type="ECO:0000313" key="5">
    <source>
        <dbReference type="Proteomes" id="UP000015103"/>
    </source>
</evidence>
<dbReference type="EnsemblMetazoa" id="RPRC006110-RA">
    <property type="protein sequence ID" value="RPRC006110-PA"/>
    <property type="gene ID" value="RPRC006110"/>
</dbReference>
<dbReference type="InParanoid" id="T1HPY6"/>
<dbReference type="EMBL" id="ACPB03013617">
    <property type="status" value="NOT_ANNOTATED_CDS"/>
    <property type="molecule type" value="Genomic_DNA"/>
</dbReference>
<name>T1HPY6_RHOPR</name>
<accession>T1HPY6</accession>
<dbReference type="Pfam" id="PF00106">
    <property type="entry name" value="adh_short"/>
    <property type="match status" value="1"/>
</dbReference>
<proteinExistence type="inferred from homology"/>
<dbReference type="eggNOG" id="KOG4169">
    <property type="taxonomic scope" value="Eukaryota"/>
</dbReference>
<dbReference type="PROSITE" id="PS00061">
    <property type="entry name" value="ADH_SHORT"/>
    <property type="match status" value="1"/>
</dbReference>
<organism evidence="4 5">
    <name type="scientific">Rhodnius prolixus</name>
    <name type="common">Triatomid bug</name>
    <dbReference type="NCBI Taxonomy" id="13249"/>
    <lineage>
        <taxon>Eukaryota</taxon>
        <taxon>Metazoa</taxon>
        <taxon>Ecdysozoa</taxon>
        <taxon>Arthropoda</taxon>
        <taxon>Hexapoda</taxon>
        <taxon>Insecta</taxon>
        <taxon>Pterygota</taxon>
        <taxon>Neoptera</taxon>
        <taxon>Paraneoptera</taxon>
        <taxon>Hemiptera</taxon>
        <taxon>Heteroptera</taxon>
        <taxon>Panheteroptera</taxon>
        <taxon>Cimicomorpha</taxon>
        <taxon>Reduviidae</taxon>
        <taxon>Triatominae</taxon>
        <taxon>Rhodnius</taxon>
    </lineage>
</organism>
<evidence type="ECO:0000313" key="4">
    <source>
        <dbReference type="EnsemblMetazoa" id="RPRC006110-PA"/>
    </source>
</evidence>
<dbReference type="Gene3D" id="3.40.50.720">
    <property type="entry name" value="NAD(P)-binding Rossmann-like Domain"/>
    <property type="match status" value="1"/>
</dbReference>
<comment type="similarity">
    <text evidence="1 3">Belongs to the short-chain dehydrogenases/reductases (SDR) family.</text>
</comment>
<dbReference type="InterPro" id="IPR020904">
    <property type="entry name" value="Sc_DH/Rdtase_CS"/>
</dbReference>
<dbReference type="InterPro" id="IPR036291">
    <property type="entry name" value="NAD(P)-bd_dom_sf"/>
</dbReference>
<dbReference type="STRING" id="13249.T1HPY6"/>
<dbReference type="InterPro" id="IPR002347">
    <property type="entry name" value="SDR_fam"/>
</dbReference>
<dbReference type="GO" id="GO:0016616">
    <property type="term" value="F:oxidoreductase activity, acting on the CH-OH group of donors, NAD or NADP as acceptor"/>
    <property type="evidence" value="ECO:0007669"/>
    <property type="project" value="TreeGrafter"/>
</dbReference>
<dbReference type="HOGENOM" id="CLU_010194_2_16_1"/>